<evidence type="ECO:0000313" key="4">
    <source>
        <dbReference type="EMBL" id="MBF4631574.1"/>
    </source>
</evidence>
<name>A0A8I0SKS7_9MICO</name>
<keyword evidence="5" id="KW-1185">Reference proteome</keyword>
<dbReference type="Proteomes" id="UP000634579">
    <property type="component" value="Unassembled WGS sequence"/>
</dbReference>
<protein>
    <submittedName>
        <fullName evidence="4">Glucosamine-6-phosphate deaminase</fullName>
    </submittedName>
</protein>
<evidence type="ECO:0000256" key="1">
    <source>
        <dbReference type="ARBA" id="ARBA00022801"/>
    </source>
</evidence>
<evidence type="ECO:0000256" key="2">
    <source>
        <dbReference type="ARBA" id="ARBA00023277"/>
    </source>
</evidence>
<proteinExistence type="predicted"/>
<dbReference type="GO" id="GO:0005737">
    <property type="term" value="C:cytoplasm"/>
    <property type="evidence" value="ECO:0007669"/>
    <property type="project" value="TreeGrafter"/>
</dbReference>
<dbReference type="InterPro" id="IPR037171">
    <property type="entry name" value="NagB/RpiA_transferase-like"/>
</dbReference>
<dbReference type="InterPro" id="IPR004547">
    <property type="entry name" value="Glucosamine6P_isomerase"/>
</dbReference>
<dbReference type="CDD" id="cd01399">
    <property type="entry name" value="GlcN6P_deaminase"/>
    <property type="match status" value="1"/>
</dbReference>
<organism evidence="4 5">
    <name type="scientific">Clavibacter phaseoli</name>
    <dbReference type="NCBI Taxonomy" id="1734031"/>
    <lineage>
        <taxon>Bacteria</taxon>
        <taxon>Bacillati</taxon>
        <taxon>Actinomycetota</taxon>
        <taxon>Actinomycetes</taxon>
        <taxon>Micrococcales</taxon>
        <taxon>Microbacteriaceae</taxon>
        <taxon>Clavibacter</taxon>
    </lineage>
</organism>
<comment type="caution">
    <text evidence="4">The sequence shown here is derived from an EMBL/GenBank/DDBJ whole genome shotgun (WGS) entry which is preliminary data.</text>
</comment>
<dbReference type="InterPro" id="IPR006148">
    <property type="entry name" value="Glc/Gal-6P_isomerase"/>
</dbReference>
<dbReference type="Pfam" id="PF01182">
    <property type="entry name" value="Glucosamine_iso"/>
    <property type="match status" value="1"/>
</dbReference>
<dbReference type="GO" id="GO:0005975">
    <property type="term" value="P:carbohydrate metabolic process"/>
    <property type="evidence" value="ECO:0007669"/>
    <property type="project" value="InterPro"/>
</dbReference>
<keyword evidence="1" id="KW-0378">Hydrolase</keyword>
<dbReference type="NCBIfam" id="NF001684">
    <property type="entry name" value="PRK00443.1-4"/>
    <property type="match status" value="1"/>
</dbReference>
<dbReference type="RefSeq" id="WP_194675318.1">
    <property type="nucleotide sequence ID" value="NZ_JADKRP010000001.1"/>
</dbReference>
<dbReference type="GO" id="GO:0006046">
    <property type="term" value="P:N-acetylglucosamine catabolic process"/>
    <property type="evidence" value="ECO:0007669"/>
    <property type="project" value="TreeGrafter"/>
</dbReference>
<evidence type="ECO:0000259" key="3">
    <source>
        <dbReference type="Pfam" id="PF01182"/>
    </source>
</evidence>
<keyword evidence="2" id="KW-0119">Carbohydrate metabolism</keyword>
<dbReference type="SUPFAM" id="SSF100950">
    <property type="entry name" value="NagB/RpiA/CoA transferase-like"/>
    <property type="match status" value="1"/>
</dbReference>
<dbReference type="GO" id="GO:0004342">
    <property type="term" value="F:glucosamine-6-phosphate deaminase activity"/>
    <property type="evidence" value="ECO:0007669"/>
    <property type="project" value="InterPro"/>
</dbReference>
<dbReference type="GO" id="GO:0042802">
    <property type="term" value="F:identical protein binding"/>
    <property type="evidence" value="ECO:0007669"/>
    <property type="project" value="TreeGrafter"/>
</dbReference>
<dbReference type="GO" id="GO:0006043">
    <property type="term" value="P:glucosamine catabolic process"/>
    <property type="evidence" value="ECO:0007669"/>
    <property type="project" value="TreeGrafter"/>
</dbReference>
<dbReference type="Gene3D" id="3.40.50.1360">
    <property type="match status" value="1"/>
</dbReference>
<reference evidence="4 5" key="1">
    <citation type="submission" date="2020-10" db="EMBL/GenBank/DDBJ databases">
        <title>Draft genome sequences of plant-associated actinobacteria.</title>
        <authorList>
            <person name="Tarlachkov S.V."/>
            <person name="Starodumova I.P."/>
            <person name="Dorofeeva L.V."/>
            <person name="Prisyazhnaya N.V."/>
            <person name="Roubtsova T.V."/>
            <person name="Chizhov V.N."/>
            <person name="Nadler S.A."/>
            <person name="Subbotin S.A."/>
            <person name="Evtushenko L.I."/>
        </authorList>
    </citation>
    <scope>NUCLEOTIDE SEQUENCE [LARGE SCALE GENOMIC DNA]</scope>
    <source>
        <strain evidence="4 5">VKM Ac-2886</strain>
    </source>
</reference>
<sequence length="257" mass="27057">MQVVIRDSPEEVGRYAAGVIGARVRDGSLRVLGVATGSSPLPVYEALAAGPDRDALQGLTAFALDEYVGLPADHPEGYRAVIDREVTRRLGLDPARVHVPDGRVEGIRDAGERFEALIREAGGIDLQILGIGATGHIGFNEPTSSFASRTRIKTLTPETRADNARFFASPEEVPVHCVTQGLGTILDARRVLLVAHGASKAAAVAAAVEGPLTSMCPGSALQLHPDATVVVDEAAAAGLALADYHRFVFANRPGWQV</sequence>
<dbReference type="GO" id="GO:0019262">
    <property type="term" value="P:N-acetylneuraminate catabolic process"/>
    <property type="evidence" value="ECO:0007669"/>
    <property type="project" value="TreeGrafter"/>
</dbReference>
<accession>A0A8I0SKS7</accession>
<dbReference type="AlphaFoldDB" id="A0A8I0SKS7"/>
<dbReference type="PANTHER" id="PTHR11280:SF5">
    <property type="entry name" value="GLUCOSAMINE-6-PHOSPHATE ISOMERASE"/>
    <property type="match status" value="1"/>
</dbReference>
<dbReference type="EMBL" id="JADKRP010000001">
    <property type="protein sequence ID" value="MBF4631574.1"/>
    <property type="molecule type" value="Genomic_DNA"/>
</dbReference>
<evidence type="ECO:0000313" key="5">
    <source>
        <dbReference type="Proteomes" id="UP000634579"/>
    </source>
</evidence>
<dbReference type="PANTHER" id="PTHR11280">
    <property type="entry name" value="GLUCOSAMINE-6-PHOSPHATE ISOMERASE"/>
    <property type="match status" value="1"/>
</dbReference>
<feature type="domain" description="Glucosamine/galactosamine-6-phosphate isomerase" evidence="3">
    <location>
        <begin position="29"/>
        <end position="222"/>
    </location>
</feature>
<gene>
    <name evidence="4" type="ORF">ITJ42_10150</name>
</gene>